<evidence type="ECO:0000313" key="1">
    <source>
        <dbReference type="EMBL" id="RCK48785.1"/>
    </source>
</evidence>
<accession>A0A367X564</accession>
<proteinExistence type="predicted"/>
<sequence>MCQIARQVCLQILQCGAFEALFAVKINNLAACNGIYPGGRVGCSTECLLVANDGFENVRDHILNRMSGNAILHKSVQALAKGLPVSRCVMCGCKCHMSSGATNLTGSG</sequence>
<comment type="caution">
    <text evidence="1">The sequence shown here is derived from an EMBL/GenBank/DDBJ whole genome shotgun (WGS) entry which is preliminary data.</text>
</comment>
<reference evidence="1 2" key="1">
    <citation type="submission" date="2014-07" db="EMBL/GenBank/DDBJ databases">
        <title>Draft genome sequence of Thalassospira profundimaris PR54-5.</title>
        <authorList>
            <person name="Lai Q."/>
            <person name="Shao Z."/>
        </authorList>
    </citation>
    <scope>NUCLEOTIDE SEQUENCE [LARGE SCALE GENOMIC DNA]</scope>
    <source>
        <strain evidence="1 2">PR54-5</strain>
    </source>
</reference>
<protein>
    <submittedName>
        <fullName evidence="1">Uncharacterized protein</fullName>
    </submittedName>
</protein>
<dbReference type="EMBL" id="JPWI01000001">
    <property type="protein sequence ID" value="RCK48785.1"/>
    <property type="molecule type" value="Genomic_DNA"/>
</dbReference>
<dbReference type="AlphaFoldDB" id="A0A367X564"/>
<organism evidence="1 2">
    <name type="scientific">Thalassospira profundimaris</name>
    <dbReference type="NCBI Taxonomy" id="502049"/>
    <lineage>
        <taxon>Bacteria</taxon>
        <taxon>Pseudomonadati</taxon>
        <taxon>Pseudomonadota</taxon>
        <taxon>Alphaproteobacteria</taxon>
        <taxon>Rhodospirillales</taxon>
        <taxon>Thalassospiraceae</taxon>
        <taxon>Thalassospira</taxon>
    </lineage>
</organism>
<dbReference type="Proteomes" id="UP000252255">
    <property type="component" value="Unassembled WGS sequence"/>
</dbReference>
<name>A0A367X564_9PROT</name>
<evidence type="ECO:0000313" key="2">
    <source>
        <dbReference type="Proteomes" id="UP000252255"/>
    </source>
</evidence>
<gene>
    <name evidence="1" type="ORF">TH30_00130</name>
</gene>